<evidence type="ECO:0000313" key="1">
    <source>
        <dbReference type="EMBL" id="GIY84009.1"/>
    </source>
</evidence>
<reference evidence="1 2" key="1">
    <citation type="submission" date="2021-06" db="EMBL/GenBank/DDBJ databases">
        <title>Caerostris extrusa draft genome.</title>
        <authorList>
            <person name="Kono N."/>
            <person name="Arakawa K."/>
        </authorList>
    </citation>
    <scope>NUCLEOTIDE SEQUENCE [LARGE SCALE GENOMIC DNA]</scope>
</reference>
<evidence type="ECO:0000313" key="2">
    <source>
        <dbReference type="Proteomes" id="UP001054945"/>
    </source>
</evidence>
<protein>
    <submittedName>
        <fullName evidence="1">Uncharacterized protein</fullName>
    </submittedName>
</protein>
<dbReference type="AlphaFoldDB" id="A0AAV4WP09"/>
<keyword evidence="2" id="KW-1185">Reference proteome</keyword>
<comment type="caution">
    <text evidence="1">The sequence shown here is derived from an EMBL/GenBank/DDBJ whole genome shotgun (WGS) entry which is preliminary data.</text>
</comment>
<name>A0AAV4WP09_CAEEX</name>
<gene>
    <name evidence="1" type="ORF">CEXT_205771</name>
</gene>
<accession>A0AAV4WP09</accession>
<organism evidence="1 2">
    <name type="scientific">Caerostris extrusa</name>
    <name type="common">Bark spider</name>
    <name type="synonym">Caerostris bankana</name>
    <dbReference type="NCBI Taxonomy" id="172846"/>
    <lineage>
        <taxon>Eukaryota</taxon>
        <taxon>Metazoa</taxon>
        <taxon>Ecdysozoa</taxon>
        <taxon>Arthropoda</taxon>
        <taxon>Chelicerata</taxon>
        <taxon>Arachnida</taxon>
        <taxon>Araneae</taxon>
        <taxon>Araneomorphae</taxon>
        <taxon>Entelegynae</taxon>
        <taxon>Araneoidea</taxon>
        <taxon>Araneidae</taxon>
        <taxon>Caerostris</taxon>
    </lineage>
</organism>
<dbReference type="EMBL" id="BPLR01016455">
    <property type="protein sequence ID" value="GIY84009.1"/>
    <property type="molecule type" value="Genomic_DNA"/>
</dbReference>
<sequence>MTPDVLENHFWNVLSLEDALSAVTADDRRGTWTCHRTISLDTRISRCTVIETLKRHTKFHSSIRLRNECNLNLASGAVLEGRGVGGEGVRMHVRGNLNLVKSHEMSRKMSEECLLPFALNHKKGKYHFPAVSPSEGWWGGGEGFEHRLQFRLLGGCGSRVTTTGWDMGL</sequence>
<proteinExistence type="predicted"/>
<dbReference type="Proteomes" id="UP001054945">
    <property type="component" value="Unassembled WGS sequence"/>
</dbReference>